<feature type="compositionally biased region" description="Polar residues" evidence="1">
    <location>
        <begin position="25"/>
        <end position="35"/>
    </location>
</feature>
<feature type="transmembrane region" description="Helical" evidence="2">
    <location>
        <begin position="156"/>
        <end position="176"/>
    </location>
</feature>
<keyword evidence="4" id="KW-1185">Reference proteome</keyword>
<evidence type="ECO:0000313" key="3">
    <source>
        <dbReference type="EMBL" id="MDJ1371316.1"/>
    </source>
</evidence>
<keyword evidence="2" id="KW-0472">Membrane</keyword>
<feature type="region of interest" description="Disordered" evidence="1">
    <location>
        <begin position="1"/>
        <end position="131"/>
    </location>
</feature>
<protein>
    <recommendedName>
        <fullName evidence="5">Gram-positive cocci surface proteins LPxTG domain-containing protein</fullName>
    </recommendedName>
</protein>
<dbReference type="EMBL" id="PXVD01000011">
    <property type="protein sequence ID" value="MDJ1371316.1"/>
    <property type="molecule type" value="Genomic_DNA"/>
</dbReference>
<comment type="caution">
    <text evidence="3">The sequence shown here is derived from an EMBL/GenBank/DDBJ whole genome shotgun (WGS) entry which is preliminary data.</text>
</comment>
<proteinExistence type="predicted"/>
<name>A0ABT7C7U8_9MICO</name>
<feature type="compositionally biased region" description="Polar residues" evidence="1">
    <location>
        <begin position="43"/>
        <end position="62"/>
    </location>
</feature>
<evidence type="ECO:0008006" key="5">
    <source>
        <dbReference type="Google" id="ProtNLM"/>
    </source>
</evidence>
<reference evidence="3" key="1">
    <citation type="submission" date="2018-03" db="EMBL/GenBank/DDBJ databases">
        <authorList>
            <person name="Nunes O.C."/>
            <person name="Lopes A.R."/>
            <person name="Froufe H."/>
            <person name="Munoz-Merida A."/>
            <person name="Barroso C."/>
            <person name="Egas C."/>
        </authorList>
    </citation>
    <scope>NUCLEOTIDE SEQUENCE</scope>
    <source>
        <strain evidence="3">ON4</strain>
    </source>
</reference>
<sequence length="181" mass="17787">MPAAEEPKQPAPTTQEPTTQAPKESTSSTNNTVTDASGADKPTTGSSATSPQNSVSDNANSTRHPDVKTDGADGSAVAEAGPAAGAVDTVAQADKSEESSLSIIPPSDKGDEASGAPSAGDASEQPNDAGLTVLPSTSVEAVAQDDALAQTGAAQLLVTLGIVLSLGVIGATLVIARRQPS</sequence>
<evidence type="ECO:0000256" key="1">
    <source>
        <dbReference type="SAM" id="MobiDB-lite"/>
    </source>
</evidence>
<evidence type="ECO:0000313" key="4">
    <source>
        <dbReference type="Proteomes" id="UP001170379"/>
    </source>
</evidence>
<accession>A0ABT7C7U8</accession>
<keyword evidence="2" id="KW-1133">Transmembrane helix</keyword>
<evidence type="ECO:0000256" key="2">
    <source>
        <dbReference type="SAM" id="Phobius"/>
    </source>
</evidence>
<reference evidence="3" key="2">
    <citation type="journal article" date="2022" name="Sci. Rep.">
        <title>In silico prediction of the enzymes involved in the degradation of the herbicide molinate by Gulosibacter molinativorax ON4T.</title>
        <authorList>
            <person name="Lopes A.R."/>
            <person name="Bunin E."/>
            <person name="Viana A.T."/>
            <person name="Froufe H."/>
            <person name="Munoz-Merida A."/>
            <person name="Pinho D."/>
            <person name="Figueiredo J."/>
            <person name="Barroso C."/>
            <person name="Vaz-Moreira I."/>
            <person name="Bellanger X."/>
            <person name="Egas C."/>
            <person name="Nunes O.C."/>
        </authorList>
    </citation>
    <scope>NUCLEOTIDE SEQUENCE</scope>
    <source>
        <strain evidence="3">ON4</strain>
    </source>
</reference>
<feature type="compositionally biased region" description="Low complexity" evidence="1">
    <location>
        <begin position="11"/>
        <end position="24"/>
    </location>
</feature>
<organism evidence="3 4">
    <name type="scientific">Gulosibacter molinativorax</name>
    <dbReference type="NCBI Taxonomy" id="256821"/>
    <lineage>
        <taxon>Bacteria</taxon>
        <taxon>Bacillati</taxon>
        <taxon>Actinomycetota</taxon>
        <taxon>Actinomycetes</taxon>
        <taxon>Micrococcales</taxon>
        <taxon>Microbacteriaceae</taxon>
        <taxon>Gulosibacter</taxon>
    </lineage>
</organism>
<gene>
    <name evidence="3" type="ORF">C7K25_08035</name>
</gene>
<dbReference type="Proteomes" id="UP001170379">
    <property type="component" value="Unassembled WGS sequence"/>
</dbReference>
<feature type="compositionally biased region" description="Low complexity" evidence="1">
    <location>
        <begin position="72"/>
        <end position="86"/>
    </location>
</feature>
<keyword evidence="2" id="KW-0812">Transmembrane</keyword>